<keyword evidence="2" id="KW-0732">Signal</keyword>
<dbReference type="Proteomes" id="UP001165652">
    <property type="component" value="Unassembled WGS sequence"/>
</dbReference>
<reference evidence="3" key="2">
    <citation type="submission" date="2023-02" db="EMBL/GenBank/DDBJ databases">
        <authorList>
            <person name="Rayyan A."/>
            <person name="Meyer T."/>
            <person name="Kyndt J.A."/>
        </authorList>
    </citation>
    <scope>NUCLEOTIDE SEQUENCE</scope>
    <source>
        <strain evidence="3">DSM 9987</strain>
    </source>
</reference>
<feature type="compositionally biased region" description="Polar residues" evidence="1">
    <location>
        <begin position="106"/>
        <end position="115"/>
    </location>
</feature>
<accession>A0ABT5J7R1</accession>
<comment type="caution">
    <text evidence="3">The sequence shown here is derived from an EMBL/GenBank/DDBJ whole genome shotgun (WGS) entry which is preliminary data.</text>
</comment>
<keyword evidence="4" id="KW-1185">Reference proteome</keyword>
<evidence type="ECO:0000256" key="1">
    <source>
        <dbReference type="SAM" id="MobiDB-lite"/>
    </source>
</evidence>
<evidence type="ECO:0000313" key="3">
    <source>
        <dbReference type="EMBL" id="MDC7785060.1"/>
    </source>
</evidence>
<reference evidence="3" key="1">
    <citation type="journal article" date="2023" name="Microbiol Resour">
        <title>Genome Sequences of Rhodoplanes serenus and Two Thermotolerant Strains, Rhodoplanes tepidamans and 'Rhodoplanes cryptolactis,' Further Refine the Genus.</title>
        <authorList>
            <person name="Rayyan A.A."/>
            <person name="Kyndt J.A."/>
        </authorList>
    </citation>
    <scope>NUCLEOTIDE SEQUENCE</scope>
    <source>
        <strain evidence="3">DSM 9987</strain>
    </source>
</reference>
<name>A0ABT5J7R1_RHOTP</name>
<proteinExistence type="predicted"/>
<sequence length="224" mass="23517">MSAKRIPANRLSLAVLLAAVGSADPAAAEISVRQAEYTAGILVVRGETERSNQRITLDERYSGRSDRLGRFRFRIRYLPPDCMIELRAGRDVRPARVVNCEPTLPSPTGSETTAAPSAPDASKPEASRPDASGSETARPGPGDDAAAGGGGPVSGPASLRVVRQRCDPGGTCMVVCRDGEFAVNAVCTTGRARLRGERAVTCPSTTAGRIAAYCMSTERDDAGR</sequence>
<protein>
    <submittedName>
        <fullName evidence="3">Uncharacterized protein</fullName>
    </submittedName>
</protein>
<gene>
    <name evidence="3" type="ORF">PQJ73_05135</name>
</gene>
<feature type="signal peptide" evidence="2">
    <location>
        <begin position="1"/>
        <end position="28"/>
    </location>
</feature>
<feature type="chain" id="PRO_5045564416" evidence="2">
    <location>
        <begin position="29"/>
        <end position="224"/>
    </location>
</feature>
<organism evidence="3 4">
    <name type="scientific">Rhodoplanes tepidamans</name>
    <name type="common">Rhodoplanes cryptolactis</name>
    <dbReference type="NCBI Taxonomy" id="200616"/>
    <lineage>
        <taxon>Bacteria</taxon>
        <taxon>Pseudomonadati</taxon>
        <taxon>Pseudomonadota</taxon>
        <taxon>Alphaproteobacteria</taxon>
        <taxon>Hyphomicrobiales</taxon>
        <taxon>Nitrobacteraceae</taxon>
        <taxon>Rhodoplanes</taxon>
    </lineage>
</organism>
<evidence type="ECO:0000313" key="4">
    <source>
        <dbReference type="Proteomes" id="UP001165652"/>
    </source>
</evidence>
<dbReference type="EMBL" id="JAQQLI010000005">
    <property type="protein sequence ID" value="MDC7785060.1"/>
    <property type="molecule type" value="Genomic_DNA"/>
</dbReference>
<feature type="region of interest" description="Disordered" evidence="1">
    <location>
        <begin position="99"/>
        <end position="156"/>
    </location>
</feature>
<dbReference type="RefSeq" id="WP_272775910.1">
    <property type="nucleotide sequence ID" value="NZ_JAQQLI010000005.1"/>
</dbReference>
<evidence type="ECO:0000256" key="2">
    <source>
        <dbReference type="SAM" id="SignalP"/>
    </source>
</evidence>